<reference evidence="5" key="1">
    <citation type="journal article" date="2022" name="bioRxiv">
        <title>Genomics of Preaxostyla Flagellates Illuminates Evolutionary Transitions and the Path Towards Mitochondrial Loss.</title>
        <authorList>
            <person name="Novak L.V.F."/>
            <person name="Treitli S.C."/>
            <person name="Pyrih J."/>
            <person name="Halakuc P."/>
            <person name="Pipaliya S.V."/>
            <person name="Vacek V."/>
            <person name="Brzon O."/>
            <person name="Soukal P."/>
            <person name="Eme L."/>
            <person name="Dacks J.B."/>
            <person name="Karnkowska A."/>
            <person name="Elias M."/>
            <person name="Hampl V."/>
        </authorList>
    </citation>
    <scope>NUCLEOTIDE SEQUENCE</scope>
    <source>
        <strain evidence="5">RCP-MX</strain>
    </source>
</reference>
<keyword evidence="3" id="KW-0547">Nucleotide-binding</keyword>
<name>A0ABQ8US99_9EUKA</name>
<dbReference type="Proteomes" id="UP001141327">
    <property type="component" value="Unassembled WGS sequence"/>
</dbReference>
<comment type="similarity">
    <text evidence="1">Belongs to the D-alanine--D-alanine ligase family.</text>
</comment>
<evidence type="ECO:0000313" key="5">
    <source>
        <dbReference type="EMBL" id="KAJ4461223.1"/>
    </source>
</evidence>
<organism evidence="5 6">
    <name type="scientific">Paratrimastix pyriformis</name>
    <dbReference type="NCBI Taxonomy" id="342808"/>
    <lineage>
        <taxon>Eukaryota</taxon>
        <taxon>Metamonada</taxon>
        <taxon>Preaxostyla</taxon>
        <taxon>Paratrimastigidae</taxon>
        <taxon>Paratrimastix</taxon>
    </lineage>
</organism>
<keyword evidence="3" id="KW-0067">ATP-binding</keyword>
<dbReference type="InterPro" id="IPR011095">
    <property type="entry name" value="Dala_Dala_lig_C"/>
</dbReference>
<feature type="domain" description="ATP-grasp" evidence="4">
    <location>
        <begin position="119"/>
        <end position="386"/>
    </location>
</feature>
<accession>A0ABQ8US99</accession>
<keyword evidence="2 5" id="KW-0436">Ligase</keyword>
<proteinExistence type="inferred from homology"/>
<evidence type="ECO:0000256" key="2">
    <source>
        <dbReference type="ARBA" id="ARBA00022598"/>
    </source>
</evidence>
<dbReference type="PROSITE" id="PS50975">
    <property type="entry name" value="ATP_GRASP"/>
    <property type="match status" value="1"/>
</dbReference>
<keyword evidence="6" id="KW-1185">Reference proteome</keyword>
<dbReference type="SUPFAM" id="SSF56059">
    <property type="entry name" value="Glutathione synthetase ATP-binding domain-like"/>
    <property type="match status" value="1"/>
</dbReference>
<sequence length="429" mass="47059">MAQIASFNPKSPTVLVLYEAPAEDGLQLSSESSQKELNVVCGFLRGLPGIKEVIPIGIRDAFSIVDAIRPHYVPEDPCKTIIFNLIESVVLSRALPTACETLDLPQTDNALFHPKPDMKALFRAHGVRVPCGAVISYETENLVDDTHACLRQILHDMSYFEDAGKNLTPGSLGPFTVIAKNAASDASEGITQANVIELQPNTEDGGATYQIEPLVSLVRNMQSNFHQNVLVEQYIAGREFNLSVLERWEEDPTAPSGARRTMQLLPLAEMLAHPTPEAVAKGFRNIMTYEAKWIEGTHDYDALGRQLPAENVSPALEAELRRAALGAFRALGLVDYARVDIRVDSHERAYVLEANYPPCLELDTGFPCCLEEAHIPFPTFLSQVLYNAQLRARLGRLRKQRVRNAVAQAAEVLGDRAVVQAAAASPPPS</sequence>
<evidence type="ECO:0000256" key="3">
    <source>
        <dbReference type="PROSITE-ProRule" id="PRU00409"/>
    </source>
</evidence>
<gene>
    <name evidence="5" type="ORF">PAPYR_2250</name>
</gene>
<dbReference type="EMBL" id="JAPMOS010000008">
    <property type="protein sequence ID" value="KAJ4461223.1"/>
    <property type="molecule type" value="Genomic_DNA"/>
</dbReference>
<dbReference type="GO" id="GO:0016874">
    <property type="term" value="F:ligase activity"/>
    <property type="evidence" value="ECO:0007669"/>
    <property type="project" value="UniProtKB-KW"/>
</dbReference>
<dbReference type="PANTHER" id="PTHR23132">
    <property type="entry name" value="D-ALANINE--D-ALANINE LIGASE"/>
    <property type="match status" value="1"/>
</dbReference>
<dbReference type="Pfam" id="PF07478">
    <property type="entry name" value="Dala_Dala_lig_C"/>
    <property type="match status" value="1"/>
</dbReference>
<dbReference type="Gene3D" id="3.30.470.20">
    <property type="entry name" value="ATP-grasp fold, B domain"/>
    <property type="match status" value="1"/>
</dbReference>
<dbReference type="InterPro" id="IPR011761">
    <property type="entry name" value="ATP-grasp"/>
</dbReference>
<evidence type="ECO:0000259" key="4">
    <source>
        <dbReference type="PROSITE" id="PS50975"/>
    </source>
</evidence>
<evidence type="ECO:0000256" key="1">
    <source>
        <dbReference type="ARBA" id="ARBA00010871"/>
    </source>
</evidence>
<comment type="caution">
    <text evidence="5">The sequence shown here is derived from an EMBL/GenBank/DDBJ whole genome shotgun (WGS) entry which is preliminary data.</text>
</comment>
<dbReference type="PANTHER" id="PTHR23132:SF23">
    <property type="entry name" value="D-ALANINE--D-ALANINE LIGASE B"/>
    <property type="match status" value="1"/>
</dbReference>
<evidence type="ECO:0000313" key="6">
    <source>
        <dbReference type="Proteomes" id="UP001141327"/>
    </source>
</evidence>
<protein>
    <submittedName>
        <fullName evidence="5">D-alanine--D-alanine ligase</fullName>
    </submittedName>
</protein>